<feature type="region of interest" description="Disordered" evidence="1">
    <location>
        <begin position="501"/>
        <end position="522"/>
    </location>
</feature>
<name>A0A8H4QJR0_9AGAR</name>
<feature type="region of interest" description="Disordered" evidence="1">
    <location>
        <begin position="89"/>
        <end position="110"/>
    </location>
</feature>
<evidence type="ECO:0000256" key="2">
    <source>
        <dbReference type="SAM" id="Phobius"/>
    </source>
</evidence>
<evidence type="ECO:0000256" key="1">
    <source>
        <dbReference type="SAM" id="MobiDB-lite"/>
    </source>
</evidence>
<proteinExistence type="predicted"/>
<feature type="compositionally biased region" description="Polar residues" evidence="1">
    <location>
        <begin position="617"/>
        <end position="633"/>
    </location>
</feature>
<feature type="transmembrane region" description="Helical" evidence="2">
    <location>
        <begin position="215"/>
        <end position="237"/>
    </location>
</feature>
<accession>A0A8H4QJR0</accession>
<feature type="region of interest" description="Disordered" evidence="1">
    <location>
        <begin position="300"/>
        <end position="339"/>
    </location>
</feature>
<keyword evidence="2" id="KW-0472">Membrane</keyword>
<feature type="compositionally biased region" description="Polar residues" evidence="1">
    <location>
        <begin position="473"/>
        <end position="482"/>
    </location>
</feature>
<feature type="compositionally biased region" description="Basic residues" evidence="1">
    <location>
        <begin position="32"/>
        <end position="42"/>
    </location>
</feature>
<dbReference type="Proteomes" id="UP000521872">
    <property type="component" value="Unassembled WGS sequence"/>
</dbReference>
<feature type="compositionally biased region" description="Polar residues" evidence="1">
    <location>
        <begin position="580"/>
        <end position="597"/>
    </location>
</feature>
<protein>
    <submittedName>
        <fullName evidence="3">Uncharacterized protein</fullName>
    </submittedName>
</protein>
<reference evidence="3 4" key="1">
    <citation type="submission" date="2019-12" db="EMBL/GenBank/DDBJ databases">
        <authorList>
            <person name="Floudas D."/>
            <person name="Bentzer J."/>
            <person name="Ahren D."/>
            <person name="Johansson T."/>
            <person name="Persson P."/>
            <person name="Tunlid A."/>
        </authorList>
    </citation>
    <scope>NUCLEOTIDE SEQUENCE [LARGE SCALE GENOMIC DNA]</scope>
    <source>
        <strain evidence="3 4">CBS 102.39</strain>
    </source>
</reference>
<feature type="compositionally biased region" description="Low complexity" evidence="1">
    <location>
        <begin position="97"/>
        <end position="106"/>
    </location>
</feature>
<feature type="compositionally biased region" description="Low complexity" evidence="1">
    <location>
        <begin position="502"/>
        <end position="515"/>
    </location>
</feature>
<feature type="region of interest" description="Disordered" evidence="1">
    <location>
        <begin position="1"/>
        <end position="49"/>
    </location>
</feature>
<keyword evidence="4" id="KW-1185">Reference proteome</keyword>
<keyword evidence="2" id="KW-0812">Transmembrane</keyword>
<evidence type="ECO:0000313" key="4">
    <source>
        <dbReference type="Proteomes" id="UP000521872"/>
    </source>
</evidence>
<feature type="compositionally biased region" description="Polar residues" evidence="1">
    <location>
        <begin position="306"/>
        <end position="325"/>
    </location>
</feature>
<dbReference type="AlphaFoldDB" id="A0A8H4QJR0"/>
<comment type="caution">
    <text evidence="3">The sequence shown here is derived from an EMBL/GenBank/DDBJ whole genome shotgun (WGS) entry which is preliminary data.</text>
</comment>
<dbReference type="EMBL" id="JAACJL010000057">
    <property type="protein sequence ID" value="KAF4612422.1"/>
    <property type="molecule type" value="Genomic_DNA"/>
</dbReference>
<evidence type="ECO:0000313" key="3">
    <source>
        <dbReference type="EMBL" id="KAF4612422.1"/>
    </source>
</evidence>
<feature type="region of interest" description="Disordered" evidence="1">
    <location>
        <begin position="397"/>
        <end position="424"/>
    </location>
</feature>
<feature type="region of interest" description="Disordered" evidence="1">
    <location>
        <begin position="464"/>
        <end position="489"/>
    </location>
</feature>
<feature type="region of interest" description="Disordered" evidence="1">
    <location>
        <begin position="543"/>
        <end position="640"/>
    </location>
</feature>
<feature type="compositionally biased region" description="Basic and acidic residues" evidence="1">
    <location>
        <begin position="598"/>
        <end position="610"/>
    </location>
</feature>
<feature type="compositionally biased region" description="Low complexity" evidence="1">
    <location>
        <begin position="330"/>
        <end position="339"/>
    </location>
</feature>
<sequence>MAKPLPVASSDCPGASNSSSITSNSRLSSAHRPPHRRHRKFAHPGPRPTPSSGILILLASLAASAPTVNGSPAPLPFLCPSVGTERTVSIPPVRRNSQSSASTSTSHAIVSKATQRPSFAAPRHVPDRFSQGPDGVWRRVGSYTLYGSTVSACVGQSCRTPTNAVSNVDVDVDDQIQVGSNQIVSNGSSPPYDFRDTLPPGWKPTSKPYESKTPLILAMSLVLACIICFFIFGCLFWRRTMRKHYKSHDVEAKARKKRRAIMEEESRESVVEKEVKAKQKIWARATARWKANVRYSARQRRKRFGTRSSQAHQSSYSVDTAQSQVAGLHSPTHSRMSSRVSSTVSIPDQLQEDNAQDYEIPSPAVITTTPSPSSPQSAPLALPPAYQHRGQIPPIVVSTDGTSSEEYSESPDFGRTRRPSHSSYTGSVVTNDGQTVGLSPNSAVHAAHLATDDKTLLAHLANMASQPPEDRTPQSAETSHTHVSAPVWDDEEMESIPLHLISPAPSQSTSTQSTMFPPPPSKERLAASEYYRYPFSFDELESIEVDSGPSAPPFEEDARPQNSNLLLPSAPPLLDHEEYVSQQPSAPELDSLTQNGSPEEHPTGQDHDRIALPQGPSVVSSSTLRPNPTNDTITLPGYRP</sequence>
<gene>
    <name evidence="3" type="ORF">D9613_004196</name>
</gene>
<feature type="compositionally biased region" description="Low complexity" evidence="1">
    <location>
        <begin position="16"/>
        <end position="28"/>
    </location>
</feature>
<organism evidence="3 4">
    <name type="scientific">Agrocybe pediades</name>
    <dbReference type="NCBI Taxonomy" id="84607"/>
    <lineage>
        <taxon>Eukaryota</taxon>
        <taxon>Fungi</taxon>
        <taxon>Dikarya</taxon>
        <taxon>Basidiomycota</taxon>
        <taxon>Agaricomycotina</taxon>
        <taxon>Agaricomycetes</taxon>
        <taxon>Agaricomycetidae</taxon>
        <taxon>Agaricales</taxon>
        <taxon>Agaricineae</taxon>
        <taxon>Strophariaceae</taxon>
        <taxon>Agrocybe</taxon>
    </lineage>
</organism>
<keyword evidence="2" id="KW-1133">Transmembrane helix</keyword>